<feature type="region of interest" description="Disordered" evidence="1">
    <location>
        <begin position="362"/>
        <end position="382"/>
    </location>
</feature>
<dbReference type="RefSeq" id="XP_012335498.1">
    <property type="nucleotide sequence ID" value="XM_012480075.1"/>
</dbReference>
<keyword evidence="4" id="KW-1185">Reference proteome</keyword>
<feature type="region of interest" description="Disordered" evidence="1">
    <location>
        <begin position="23"/>
        <end position="56"/>
    </location>
</feature>
<proteinExistence type="predicted"/>
<dbReference type="InterPro" id="IPR035969">
    <property type="entry name" value="Rab-GAP_TBC_sf"/>
</dbReference>
<feature type="compositionally biased region" description="Basic and acidic residues" evidence="1">
    <location>
        <begin position="38"/>
        <end position="50"/>
    </location>
</feature>
<dbReference type="OMA" id="WIRYYVH"/>
<feature type="domain" description="Protein kinase" evidence="2">
    <location>
        <begin position="18"/>
        <end position="554"/>
    </location>
</feature>
<dbReference type="InterPro" id="IPR001245">
    <property type="entry name" value="Ser-Thr/Tyr_kinase_cat_dom"/>
</dbReference>
<dbReference type="GeneID" id="24267764"/>
<dbReference type="SUPFAM" id="SSF56112">
    <property type="entry name" value="Protein kinase-like (PK-like)"/>
    <property type="match status" value="1"/>
</dbReference>
<dbReference type="PROSITE" id="PS50011">
    <property type="entry name" value="PROTEIN_KINASE_DOM"/>
    <property type="match status" value="1"/>
</dbReference>
<keyword evidence="3" id="KW-0808">Transferase</keyword>
<feature type="compositionally biased region" description="Basic and acidic residues" evidence="1">
    <location>
        <begin position="587"/>
        <end position="597"/>
    </location>
</feature>
<dbReference type="SUPFAM" id="SSF47923">
    <property type="entry name" value="Ypt/Rab-GAP domain of gyp1p"/>
    <property type="match status" value="1"/>
</dbReference>
<gene>
    <name evidence="3" type="ORF">AK88_02450</name>
</gene>
<organism evidence="3 4">
    <name type="scientific">Plasmodium fragile</name>
    <dbReference type="NCBI Taxonomy" id="5857"/>
    <lineage>
        <taxon>Eukaryota</taxon>
        <taxon>Sar</taxon>
        <taxon>Alveolata</taxon>
        <taxon>Apicomplexa</taxon>
        <taxon>Aconoidasida</taxon>
        <taxon>Haemosporida</taxon>
        <taxon>Plasmodiidae</taxon>
        <taxon>Plasmodium</taxon>
        <taxon>Plasmodium (Plasmodium)</taxon>
    </lineage>
</organism>
<keyword evidence="3" id="KW-0723">Serine/threonine-protein kinase</keyword>
<dbReference type="CDD" id="cd00158">
    <property type="entry name" value="RHOD"/>
    <property type="match status" value="1"/>
</dbReference>
<dbReference type="Proteomes" id="UP000054561">
    <property type="component" value="Unassembled WGS sequence"/>
</dbReference>
<sequence length="1623" mass="186006">MFHQRCQSSEFLLGIQSYSLDEGMGKGKKTSGVVRSTGRREDVPSHGRTEKGKHKNKYSSIASKFEKVKRLNHPNVCSYFNLCRRGDDFVLTSEYYSLSVYDLLREEEMDVVNFKCIPRAVSGAALNGATLNGATVNGEKDCSSSSQQGSISRRKLIDAHTTKQIIKQILSAIDYLHSKEITCLNLTLKDLLVTPKGEIKIHNYCVSYLFGSYWCDGRDGRDRCDNFFKSTLRWLPPSQAETMTSVKVKGEKDGGKKNRPTRMSIPCADKRFVNNALYFPPFFFFNDLVHVNGKKKGSSNCDVFKHVDIFSVGIIILQLVNGIFDFHFLVRNCGPICGQSTCEKKSRLNELHQVVGTLKSMCKDSEEGTQPSGRRNGGDETSLYINKSAEGEGTLEKVKTIFVFLLYTKAYHLMVDVGASHEVSLLDMNVYVLFRAFGRQRYRGGADSAKKNVAGKNGVKRSCARANLLTYRVVKSLIERLVNVSVTVPFVKWVEKLFSEFFTLHVLKQNVEKIMHQGGEHNEMIFFFNLLHKCLSLRGGEQNGSSSLLSHPYFYPREDGAPILPRGTSVVMKQCGGEQPQTVPSPKGDDSTPIKRDNSSHVVITPQQGETVLNCLTRLKGEKKFEATHYNRYNHYNRYVVEYVRSNVMGDQLESTHFIMTKDIHFWFEMLYRMDYLNQLLYVNGVKKACSILRLPYIAYTRKKQFYELFFFSFYKLLLLGRYQGVLKVYSHLIRGDSNVRCSRGHGSFGCTYKRVKCRGDLFTKGTCTNGYTFCVKGRRRLMCKKNTLGRITHQGVLTIDKIAQNKWVHTSAYPSDGVKVAKQEQRYGDVSSDHLGEVATNEDGIAHSFFFNIPTEGKYTSLPLHDCSAKRVLGVRLVEFYDALEDAYMLVHSKVQNGGSDPVNNVTCVYEKDHSFLYQYSLHVKLQKLLTFDPLNRDELEKEVRRGFPGHMRGVAYLTLLGYKYCLLVRQASGKKDKMRRLICEAYLRGGFRETQQENSPGNLDEKGKINLCSGDLEGRNDGRCEGGDETEEGTTNNHPFDTAKLSLEYFLKKRRRYNDLVGSPQFAKKMLTLELLLNIKLGVRNKHLRSLLLPLCLLYYDSTYLCYKCSKRVVQNYLLDLYSSENKWREFAFTFNCLLSYYAPELTLFFFKNDIKVERVVYSWVCSLFSNFFDSQKFFWLLDRILTQPRYYLFFVCLSILIYLKRHIVMNMCRDNFEKNIFSLASLVNLNFVLKTSMDMFSTCPMSQMQFPQVGSDLGEETNTHGGVNNSNHTTNLLENERAHINYLPYLISDANWVRYYVHRDTFRVYRKKGASVSVGRDCGNGGVAAEAPSKERTTLIKNGLVSRTTVKSLRGGANETEILKHEKLKHKQLELEKIKLKKLNDDKWGESADFANLLSPAVAQEDETVDAHNSKAKTRSVAHHCELFLHNYKINKKIKNLSEFAHYETDVVTNYQCEDKKMGKETKIKNKNKSSGTKCVYYKLTNKNVKKKFNREDLVRLCNFPMFPFVYITDLASELSLDNYIIIDMRSPEQFKKKRLKHSVHINTFLNNFKKGVYINYTDGSYEVDTHLKTIILAFSSFTFDFDAIYNFLNLKIKRITILWGGLHCAFSGLPTSCFT</sequence>
<dbReference type="InterPro" id="IPR000195">
    <property type="entry name" value="Rab-GAP-TBC_dom"/>
</dbReference>
<evidence type="ECO:0000313" key="3">
    <source>
        <dbReference type="EMBL" id="KJP87846.1"/>
    </source>
</evidence>
<reference evidence="3 4" key="1">
    <citation type="submission" date="2014-03" db="EMBL/GenBank/DDBJ databases">
        <title>The Genome Sequence of Plasmodium fragile nilgiri.</title>
        <authorList>
            <consortium name="The Broad Institute Genomics Platform"/>
            <consortium name="The Broad Institute Genome Sequencing Center for Infectious Disease"/>
            <person name="Neafsey D."/>
            <person name="Duraisingh M."/>
            <person name="Young S.K."/>
            <person name="Zeng Q."/>
            <person name="Gargeya S."/>
            <person name="Abouelleil A."/>
            <person name="Alvarado L."/>
            <person name="Chapman S.B."/>
            <person name="Gainer-Dewar J."/>
            <person name="Goldberg J."/>
            <person name="Griggs A."/>
            <person name="Gujja S."/>
            <person name="Hansen M."/>
            <person name="Howarth C."/>
            <person name="Imamovic A."/>
            <person name="Larimer J."/>
            <person name="Pearson M."/>
            <person name="Poon T.W."/>
            <person name="Priest M."/>
            <person name="Roberts A."/>
            <person name="Saif S."/>
            <person name="Shea T."/>
            <person name="Sykes S."/>
            <person name="Wortman J."/>
            <person name="Nusbaum C."/>
            <person name="Birren B."/>
        </authorList>
    </citation>
    <scope>NUCLEOTIDE SEQUENCE [LARGE SCALE GENOMIC DNA]</scope>
    <source>
        <strain evidence="4">nilgiri</strain>
    </source>
</reference>
<dbReference type="GO" id="GO:0005524">
    <property type="term" value="F:ATP binding"/>
    <property type="evidence" value="ECO:0007669"/>
    <property type="project" value="InterPro"/>
</dbReference>
<protein>
    <submittedName>
        <fullName evidence="3">Serine/threonine protein kinase</fullName>
    </submittedName>
</protein>
<dbReference type="SUPFAM" id="SSF52821">
    <property type="entry name" value="Rhodanese/Cell cycle control phosphatase"/>
    <property type="match status" value="1"/>
</dbReference>
<dbReference type="Gene3D" id="1.10.472.80">
    <property type="entry name" value="Ypt/Rab-GAP domain of gyp1p, domain 3"/>
    <property type="match status" value="1"/>
</dbReference>
<dbReference type="Pfam" id="PF00566">
    <property type="entry name" value="RabGAP-TBC"/>
    <property type="match status" value="1"/>
</dbReference>
<name>A0A0D9QQ75_PLAFR</name>
<dbReference type="VEuPathDB" id="PlasmoDB:AK88_02450"/>
<dbReference type="InterPro" id="IPR036873">
    <property type="entry name" value="Rhodanese-like_dom_sf"/>
</dbReference>
<evidence type="ECO:0000313" key="4">
    <source>
        <dbReference type="Proteomes" id="UP000054561"/>
    </source>
</evidence>
<dbReference type="OrthoDB" id="1668230at2759"/>
<evidence type="ECO:0000256" key="1">
    <source>
        <dbReference type="SAM" id="MobiDB-lite"/>
    </source>
</evidence>
<accession>A0A0D9QQ75</accession>
<dbReference type="Pfam" id="PF07714">
    <property type="entry name" value="PK_Tyr_Ser-Thr"/>
    <property type="match status" value="1"/>
</dbReference>
<dbReference type="Gene3D" id="1.10.510.10">
    <property type="entry name" value="Transferase(Phosphotransferase) domain 1"/>
    <property type="match status" value="1"/>
</dbReference>
<feature type="region of interest" description="Disordered" evidence="1">
    <location>
        <begin position="575"/>
        <end position="597"/>
    </location>
</feature>
<keyword evidence="3" id="KW-0418">Kinase</keyword>
<dbReference type="InterPro" id="IPR000719">
    <property type="entry name" value="Prot_kinase_dom"/>
</dbReference>
<evidence type="ECO:0000259" key="2">
    <source>
        <dbReference type="PROSITE" id="PS50011"/>
    </source>
</evidence>
<dbReference type="InterPro" id="IPR011009">
    <property type="entry name" value="Kinase-like_dom_sf"/>
</dbReference>
<dbReference type="EMBL" id="KQ001668">
    <property type="protein sequence ID" value="KJP87846.1"/>
    <property type="molecule type" value="Genomic_DNA"/>
</dbReference>
<dbReference type="GO" id="GO:0004674">
    <property type="term" value="F:protein serine/threonine kinase activity"/>
    <property type="evidence" value="ECO:0007669"/>
    <property type="project" value="UniProtKB-KW"/>
</dbReference>